<organism evidence="1 2">
    <name type="scientific">Pleurodeles waltl</name>
    <name type="common">Iberian ribbed newt</name>
    <dbReference type="NCBI Taxonomy" id="8319"/>
    <lineage>
        <taxon>Eukaryota</taxon>
        <taxon>Metazoa</taxon>
        <taxon>Chordata</taxon>
        <taxon>Craniata</taxon>
        <taxon>Vertebrata</taxon>
        <taxon>Euteleostomi</taxon>
        <taxon>Amphibia</taxon>
        <taxon>Batrachia</taxon>
        <taxon>Caudata</taxon>
        <taxon>Salamandroidea</taxon>
        <taxon>Salamandridae</taxon>
        <taxon>Pleurodelinae</taxon>
        <taxon>Pleurodeles</taxon>
    </lineage>
</organism>
<protein>
    <submittedName>
        <fullName evidence="1">Uncharacterized protein</fullName>
    </submittedName>
</protein>
<dbReference type="AlphaFoldDB" id="A0AAV7UCV3"/>
<comment type="caution">
    <text evidence="1">The sequence shown here is derived from an EMBL/GenBank/DDBJ whole genome shotgun (WGS) entry which is preliminary data.</text>
</comment>
<sequence>MAVTSAAVRTVTTGLHRHWLLEPIGPNDNHCEVVRRSSTTDRNGAQRQRNYLISTSLSSQVRQLPFQGRTGHGT</sequence>
<keyword evidence="2" id="KW-1185">Reference proteome</keyword>
<dbReference type="Proteomes" id="UP001066276">
    <property type="component" value="Chromosome 3_1"/>
</dbReference>
<accession>A0AAV7UCV3</accession>
<reference evidence="1" key="1">
    <citation type="journal article" date="2022" name="bioRxiv">
        <title>Sequencing and chromosome-scale assembly of the giantPleurodeles waltlgenome.</title>
        <authorList>
            <person name="Brown T."/>
            <person name="Elewa A."/>
            <person name="Iarovenko S."/>
            <person name="Subramanian E."/>
            <person name="Araus A.J."/>
            <person name="Petzold A."/>
            <person name="Susuki M."/>
            <person name="Suzuki K.-i.T."/>
            <person name="Hayashi T."/>
            <person name="Toyoda A."/>
            <person name="Oliveira C."/>
            <person name="Osipova E."/>
            <person name="Leigh N.D."/>
            <person name="Simon A."/>
            <person name="Yun M.H."/>
        </authorList>
    </citation>
    <scope>NUCLEOTIDE SEQUENCE</scope>
    <source>
        <strain evidence="1">20211129_DDA</strain>
        <tissue evidence="1">Liver</tissue>
    </source>
</reference>
<proteinExistence type="predicted"/>
<evidence type="ECO:0000313" key="1">
    <source>
        <dbReference type="EMBL" id="KAJ1186481.1"/>
    </source>
</evidence>
<gene>
    <name evidence="1" type="ORF">NDU88_003262</name>
</gene>
<evidence type="ECO:0000313" key="2">
    <source>
        <dbReference type="Proteomes" id="UP001066276"/>
    </source>
</evidence>
<name>A0AAV7UCV3_PLEWA</name>
<dbReference type="EMBL" id="JANPWB010000005">
    <property type="protein sequence ID" value="KAJ1186481.1"/>
    <property type="molecule type" value="Genomic_DNA"/>
</dbReference>